<evidence type="ECO:0000256" key="5">
    <source>
        <dbReference type="ARBA" id="ARBA00022771"/>
    </source>
</evidence>
<evidence type="ECO:0000256" key="8">
    <source>
        <dbReference type="ARBA" id="ARBA00023125"/>
    </source>
</evidence>
<keyword evidence="9" id="KW-0804">Transcription</keyword>
<comment type="caution">
    <text evidence="14">The sequence shown here is derived from an EMBL/GenBank/DDBJ whole genome shotgun (WGS) entry which is preliminary data.</text>
</comment>
<accession>A0AAD9CFT3</accession>
<evidence type="ECO:0000256" key="1">
    <source>
        <dbReference type="ARBA" id="ARBA00003767"/>
    </source>
</evidence>
<feature type="region of interest" description="Disordered" evidence="12">
    <location>
        <begin position="1023"/>
        <end position="1044"/>
    </location>
</feature>
<feature type="compositionally biased region" description="Gly residues" evidence="12">
    <location>
        <begin position="772"/>
        <end position="781"/>
    </location>
</feature>
<keyword evidence="6" id="KW-0862">Zinc</keyword>
<dbReference type="Proteomes" id="UP001228049">
    <property type="component" value="Unassembled WGS sequence"/>
</dbReference>
<feature type="compositionally biased region" description="Basic and acidic residues" evidence="12">
    <location>
        <begin position="1026"/>
        <end position="1044"/>
    </location>
</feature>
<dbReference type="Gene3D" id="3.30.160.60">
    <property type="entry name" value="Classic Zinc Finger"/>
    <property type="match status" value="2"/>
</dbReference>
<name>A0AAD9CFT3_DISEL</name>
<feature type="region of interest" description="Disordered" evidence="12">
    <location>
        <begin position="761"/>
        <end position="806"/>
    </location>
</feature>
<feature type="compositionally biased region" description="Polar residues" evidence="12">
    <location>
        <begin position="652"/>
        <end position="662"/>
    </location>
</feature>
<evidence type="ECO:0000256" key="6">
    <source>
        <dbReference type="ARBA" id="ARBA00022833"/>
    </source>
</evidence>
<keyword evidence="10" id="KW-0539">Nucleus</keyword>
<evidence type="ECO:0000256" key="7">
    <source>
        <dbReference type="ARBA" id="ARBA00023015"/>
    </source>
</evidence>
<feature type="compositionally biased region" description="Polar residues" evidence="12">
    <location>
        <begin position="211"/>
        <end position="251"/>
    </location>
</feature>
<sequence length="1044" mass="113766">MQTVLILQVIADLDLVHHDSSRVTMETGKPGLQSASVHISTVAEQREGRMDLQAPLTAVYIQAVPPAAPREPATLHVAMPPLYSKETLPFLTLHITGGLQCQPGLSLPAAAPAARPKSTGKHVCSHCGRDCMKPSVLEKHLRCHTGERPYPCTTCGVSFKTQSNLYKHKRTQAHARLWSESEQSSLSSLDSMSGSRETCTSSPSLDERSGESSSMEQDATPADTNSPASTAKRQEATLFSKQWESSVSRGKSQSHESTDSGFSESGDHYPSPGSLLTDHSIDSLTESTKEYPKDTTSTNTTSGPGQAEQEHKYMAREQKSLEEHISKLISENTAVVEDKQLENVRPRKTVLSQQGSIDLPMPYTYKDSFHFDMRISRAPNVGLQRHKKPNFYTSVPTQRSNTVEHAPLIRSHSLPFSVALLQPDRSSPTSCYQNDYVRIVRRESSSQITPTGFVQPVNQHTSPHRPLVRQTAVDGNHATDALFTSSSVEEASTGSLSCDGDGGDICGEPSSRKFRRKKAQKFAYNKWYMYGGGTFKKLYNAEKGGDDSVIKGRKCSTNPEQEVGRGLPKTDLQICLQIISDEQLALIEPQIERQSVSALSQRCDVEATLPEVIQKKNFDLEQSESLPTLNMERIKPPVPVLFVKAELTEQKNFTQATPSAESTHPEALGPSHRPHKSYTVTATQSSTGNVTSTAASLSDVKSGRGQSSEEEHSLSLNCCAEEHRRLGRGGLTSQTRSERLGQERQNILNNQAGLIEEAQTMGPGESTQQGGSLQGRGGARQSGGTKRDQPKSHCTHTSSPDMTKSEAEDIEVKGNAFKHSWHSEQRFPQTHSGMSEYPPQIKSETLHSAGSGTSLSNCPQAPLEMNNFYFSGSTLDQQTQSLCESYPNQRIKAQAILTERLNALSPIQPSPQQTGTFSQQDQKQSSISVQHASASYSASELTKCQSGLNQVSNSKVLGHNALLPSEPVPHLQPEDDQDTVVKAANDLRAQSSICGGGVFGCAQLHGCQPAECVPVNGARPVQSCQEHTEDTSSSDDEGKLIIEL</sequence>
<evidence type="ECO:0000256" key="9">
    <source>
        <dbReference type="ARBA" id="ARBA00023163"/>
    </source>
</evidence>
<evidence type="ECO:0000256" key="10">
    <source>
        <dbReference type="ARBA" id="ARBA00023242"/>
    </source>
</evidence>
<dbReference type="SMART" id="SM00355">
    <property type="entry name" value="ZnF_C2H2"/>
    <property type="match status" value="2"/>
</dbReference>
<comment type="function">
    <text evidence="1">May be involved in transcriptional regulation.</text>
</comment>
<feature type="region of interest" description="Disordered" evidence="12">
    <location>
        <begin position="652"/>
        <end position="715"/>
    </location>
</feature>
<feature type="compositionally biased region" description="Polar residues" evidence="12">
    <location>
        <begin position="678"/>
        <end position="696"/>
    </location>
</feature>
<reference evidence="14" key="1">
    <citation type="submission" date="2023-04" db="EMBL/GenBank/DDBJ databases">
        <title>Chromosome-level genome of Chaenocephalus aceratus.</title>
        <authorList>
            <person name="Park H."/>
        </authorList>
    </citation>
    <scope>NUCLEOTIDE SEQUENCE</scope>
    <source>
        <strain evidence="14">DE</strain>
        <tissue evidence="14">Muscle</tissue>
    </source>
</reference>
<dbReference type="PROSITE" id="PS50157">
    <property type="entry name" value="ZINC_FINGER_C2H2_2"/>
    <property type="match status" value="2"/>
</dbReference>
<dbReference type="InterPro" id="IPR036236">
    <property type="entry name" value="Znf_C2H2_sf"/>
</dbReference>
<dbReference type="GO" id="GO:0008270">
    <property type="term" value="F:zinc ion binding"/>
    <property type="evidence" value="ECO:0007669"/>
    <property type="project" value="UniProtKB-KW"/>
</dbReference>
<dbReference type="EMBL" id="JASDAP010000006">
    <property type="protein sequence ID" value="KAK1901572.1"/>
    <property type="molecule type" value="Genomic_DNA"/>
</dbReference>
<feature type="domain" description="C2H2-type" evidence="13">
    <location>
        <begin position="122"/>
        <end position="149"/>
    </location>
</feature>
<dbReference type="GO" id="GO:0003677">
    <property type="term" value="F:DNA binding"/>
    <property type="evidence" value="ECO:0007669"/>
    <property type="project" value="UniProtKB-KW"/>
</dbReference>
<evidence type="ECO:0000256" key="12">
    <source>
        <dbReference type="SAM" id="MobiDB-lite"/>
    </source>
</evidence>
<feature type="region of interest" description="Disordered" evidence="12">
    <location>
        <begin position="906"/>
        <end position="931"/>
    </location>
</feature>
<keyword evidence="5 11" id="KW-0863">Zinc-finger</keyword>
<evidence type="ECO:0000256" key="2">
    <source>
        <dbReference type="ARBA" id="ARBA00004123"/>
    </source>
</evidence>
<keyword evidence="7" id="KW-0805">Transcription regulation</keyword>
<feature type="region of interest" description="Disordered" evidence="12">
    <location>
        <begin position="175"/>
        <end position="314"/>
    </location>
</feature>
<evidence type="ECO:0000313" key="15">
    <source>
        <dbReference type="Proteomes" id="UP001228049"/>
    </source>
</evidence>
<evidence type="ECO:0000256" key="3">
    <source>
        <dbReference type="ARBA" id="ARBA00022723"/>
    </source>
</evidence>
<gene>
    <name evidence="14" type="ORF">KUDE01_004538</name>
</gene>
<dbReference type="InterPro" id="IPR013087">
    <property type="entry name" value="Znf_C2H2_type"/>
</dbReference>
<organism evidence="14 15">
    <name type="scientific">Dissostichus eleginoides</name>
    <name type="common">Patagonian toothfish</name>
    <name type="synonym">Dissostichus amissus</name>
    <dbReference type="NCBI Taxonomy" id="100907"/>
    <lineage>
        <taxon>Eukaryota</taxon>
        <taxon>Metazoa</taxon>
        <taxon>Chordata</taxon>
        <taxon>Craniata</taxon>
        <taxon>Vertebrata</taxon>
        <taxon>Euteleostomi</taxon>
        <taxon>Actinopterygii</taxon>
        <taxon>Neopterygii</taxon>
        <taxon>Teleostei</taxon>
        <taxon>Neoteleostei</taxon>
        <taxon>Acanthomorphata</taxon>
        <taxon>Eupercaria</taxon>
        <taxon>Perciformes</taxon>
        <taxon>Notothenioidei</taxon>
        <taxon>Nototheniidae</taxon>
        <taxon>Dissostichus</taxon>
    </lineage>
</organism>
<evidence type="ECO:0000256" key="4">
    <source>
        <dbReference type="ARBA" id="ARBA00022737"/>
    </source>
</evidence>
<feature type="compositionally biased region" description="Low complexity" evidence="12">
    <location>
        <begin position="178"/>
        <end position="197"/>
    </location>
</feature>
<keyword evidence="8" id="KW-0238">DNA-binding</keyword>
<dbReference type="SUPFAM" id="SSF57667">
    <property type="entry name" value="beta-beta-alpha zinc fingers"/>
    <property type="match status" value="1"/>
</dbReference>
<keyword evidence="3" id="KW-0479">Metal-binding</keyword>
<evidence type="ECO:0000313" key="14">
    <source>
        <dbReference type="EMBL" id="KAK1901572.1"/>
    </source>
</evidence>
<keyword evidence="4" id="KW-0677">Repeat</keyword>
<keyword evidence="15" id="KW-1185">Reference proteome</keyword>
<dbReference type="AlphaFoldDB" id="A0AAD9CFT3"/>
<proteinExistence type="predicted"/>
<protein>
    <submittedName>
        <fullName evidence="14">Zinc finger protein 831</fullName>
    </submittedName>
</protein>
<evidence type="ECO:0000256" key="11">
    <source>
        <dbReference type="PROSITE-ProRule" id="PRU00042"/>
    </source>
</evidence>
<evidence type="ECO:0000259" key="13">
    <source>
        <dbReference type="PROSITE" id="PS50157"/>
    </source>
</evidence>
<dbReference type="PANTHER" id="PTHR47166:SF1">
    <property type="entry name" value="ZINC FINGER PROTEIN 831"/>
    <property type="match status" value="1"/>
</dbReference>
<feature type="domain" description="C2H2-type" evidence="13">
    <location>
        <begin position="150"/>
        <end position="175"/>
    </location>
</feature>
<comment type="subcellular location">
    <subcellularLocation>
        <location evidence="2">Nucleus</location>
    </subcellularLocation>
</comment>
<feature type="compositionally biased region" description="Polar residues" evidence="12">
    <location>
        <begin position="294"/>
        <end position="304"/>
    </location>
</feature>
<dbReference type="PROSITE" id="PS00028">
    <property type="entry name" value="ZINC_FINGER_C2H2_1"/>
    <property type="match status" value="2"/>
</dbReference>
<dbReference type="FunFam" id="3.30.160.60:FF:000097">
    <property type="entry name" value="Zinc finger protein"/>
    <property type="match status" value="1"/>
</dbReference>
<dbReference type="PANTHER" id="PTHR47166">
    <property type="entry name" value="ZINC FINGER PROTEIN 831"/>
    <property type="match status" value="1"/>
</dbReference>
<dbReference type="GO" id="GO:0005634">
    <property type="term" value="C:nucleus"/>
    <property type="evidence" value="ECO:0007669"/>
    <property type="project" value="UniProtKB-SubCell"/>
</dbReference>